<dbReference type="GO" id="GO:0000724">
    <property type="term" value="P:double-strand break repair via homologous recombination"/>
    <property type="evidence" value="ECO:0007669"/>
    <property type="project" value="TreeGrafter"/>
</dbReference>
<evidence type="ECO:0008006" key="6">
    <source>
        <dbReference type="Google" id="ProtNLM"/>
    </source>
</evidence>
<dbReference type="GO" id="GO:0003697">
    <property type="term" value="F:single-stranded DNA binding"/>
    <property type="evidence" value="ECO:0007669"/>
    <property type="project" value="TreeGrafter"/>
</dbReference>
<gene>
    <name evidence="4" type="ORF">EVG20_g5526</name>
</gene>
<dbReference type="Proteomes" id="UP000298327">
    <property type="component" value="Unassembled WGS sequence"/>
</dbReference>
<evidence type="ECO:0000256" key="1">
    <source>
        <dbReference type="ARBA" id="ARBA00004123"/>
    </source>
</evidence>
<dbReference type="SUPFAM" id="SSF52540">
    <property type="entry name" value="P-loop containing nucleoside triphosphate hydrolases"/>
    <property type="match status" value="1"/>
</dbReference>
<comment type="subcellular location">
    <subcellularLocation>
        <location evidence="1">Nucleus</location>
    </subcellularLocation>
</comment>
<evidence type="ECO:0000313" key="5">
    <source>
        <dbReference type="Proteomes" id="UP000298327"/>
    </source>
</evidence>
<dbReference type="GO" id="GO:0000400">
    <property type="term" value="F:four-way junction DNA binding"/>
    <property type="evidence" value="ECO:0007669"/>
    <property type="project" value="TreeGrafter"/>
</dbReference>
<dbReference type="GO" id="GO:0008094">
    <property type="term" value="F:ATP-dependent activity, acting on DNA"/>
    <property type="evidence" value="ECO:0007669"/>
    <property type="project" value="TreeGrafter"/>
</dbReference>
<evidence type="ECO:0000256" key="3">
    <source>
        <dbReference type="SAM" id="MobiDB-lite"/>
    </source>
</evidence>
<dbReference type="PANTHER" id="PTHR46457:SF1">
    <property type="entry name" value="DNA REPAIR PROTEIN RAD51 HOMOLOG 4"/>
    <property type="match status" value="1"/>
</dbReference>
<reference evidence="4 5" key="1">
    <citation type="submission" date="2019-02" db="EMBL/GenBank/DDBJ databases">
        <title>Genome sequencing of the rare red list fungi Dentipellis fragilis.</title>
        <authorList>
            <person name="Buettner E."/>
            <person name="Kellner H."/>
        </authorList>
    </citation>
    <scope>NUCLEOTIDE SEQUENCE [LARGE SCALE GENOMIC DNA]</scope>
    <source>
        <strain evidence="4 5">DSM 105465</strain>
    </source>
</reference>
<dbReference type="InterPro" id="IPR051988">
    <property type="entry name" value="HRR_RAD51_Paralog"/>
</dbReference>
<evidence type="ECO:0000313" key="4">
    <source>
        <dbReference type="EMBL" id="TFY65562.1"/>
    </source>
</evidence>
<dbReference type="InterPro" id="IPR027417">
    <property type="entry name" value="P-loop_NTPase"/>
</dbReference>
<dbReference type="OrthoDB" id="336321at2759"/>
<keyword evidence="2" id="KW-0539">Nucleus</keyword>
<sequence>MSNRLSAFSAHIPPDLLAQLLDLNIRTVADFILTPPIDLLTRLPRGSTSLGELTDCIESVAQEVAAAGVNGEEMYEAEMLRAAEMDGEDVRAGIAELDALVGGSFGGAVGGRVIEVSGDKGGGKTALALHIALNHLAHYERAAAIWLDTTGELSPGRITQAYPAHTGPAAGTALERLHISLAFDLDTVYNVLDSLRSVLQDMRRWWPSCRSLRELARSQSLCILVINTSTNANGSNPSSVFAETTRKPALGPSFTFLTDTTLWVAHPPPPSERDSDPFLEDPSEEDKSVVNPAEVRVVEVFRSSMSVSWPIIELILASCITDFEPPAAIPAADFHISKAAIILEVFPLVPPILHLTTRGHGGSSTARPI</sequence>
<dbReference type="GO" id="GO:0033063">
    <property type="term" value="C:Rad51B-Rad51C-Rad51D-XRCC2 complex"/>
    <property type="evidence" value="ECO:0007669"/>
    <property type="project" value="TreeGrafter"/>
</dbReference>
<dbReference type="STRING" id="205917.A0A4Y9YTS4"/>
<comment type="caution">
    <text evidence="4">The sequence shown here is derived from an EMBL/GenBank/DDBJ whole genome shotgun (WGS) entry which is preliminary data.</text>
</comment>
<proteinExistence type="predicted"/>
<protein>
    <recommendedName>
        <fullName evidence="6">DNA recombination and repair protein Rad51-like C-terminal domain-containing protein</fullName>
    </recommendedName>
</protein>
<dbReference type="GO" id="GO:0005657">
    <property type="term" value="C:replication fork"/>
    <property type="evidence" value="ECO:0007669"/>
    <property type="project" value="TreeGrafter"/>
</dbReference>
<dbReference type="PANTHER" id="PTHR46457">
    <property type="entry name" value="DNA REPAIR PROTEIN RAD51 HOMOLOG 4"/>
    <property type="match status" value="1"/>
</dbReference>
<dbReference type="GO" id="GO:0042148">
    <property type="term" value="P:DNA strand invasion"/>
    <property type="evidence" value="ECO:0007669"/>
    <property type="project" value="TreeGrafter"/>
</dbReference>
<dbReference type="GO" id="GO:0005815">
    <property type="term" value="C:microtubule organizing center"/>
    <property type="evidence" value="ECO:0007669"/>
    <property type="project" value="TreeGrafter"/>
</dbReference>
<dbReference type="EMBL" id="SEOQ01000330">
    <property type="protein sequence ID" value="TFY65562.1"/>
    <property type="molecule type" value="Genomic_DNA"/>
</dbReference>
<dbReference type="GO" id="GO:0007131">
    <property type="term" value="P:reciprocal meiotic recombination"/>
    <property type="evidence" value="ECO:0007669"/>
    <property type="project" value="TreeGrafter"/>
</dbReference>
<dbReference type="Gene3D" id="3.40.50.300">
    <property type="entry name" value="P-loop containing nucleotide triphosphate hydrolases"/>
    <property type="match status" value="1"/>
</dbReference>
<name>A0A4Y9YTS4_9AGAM</name>
<keyword evidence="5" id="KW-1185">Reference proteome</keyword>
<accession>A0A4Y9YTS4</accession>
<evidence type="ECO:0000256" key="2">
    <source>
        <dbReference type="ARBA" id="ARBA00023242"/>
    </source>
</evidence>
<organism evidence="4 5">
    <name type="scientific">Dentipellis fragilis</name>
    <dbReference type="NCBI Taxonomy" id="205917"/>
    <lineage>
        <taxon>Eukaryota</taxon>
        <taxon>Fungi</taxon>
        <taxon>Dikarya</taxon>
        <taxon>Basidiomycota</taxon>
        <taxon>Agaricomycotina</taxon>
        <taxon>Agaricomycetes</taxon>
        <taxon>Russulales</taxon>
        <taxon>Hericiaceae</taxon>
        <taxon>Dentipellis</taxon>
    </lineage>
</organism>
<dbReference type="GO" id="GO:0000723">
    <property type="term" value="P:telomere maintenance"/>
    <property type="evidence" value="ECO:0007669"/>
    <property type="project" value="TreeGrafter"/>
</dbReference>
<dbReference type="AlphaFoldDB" id="A0A4Y9YTS4"/>
<feature type="region of interest" description="Disordered" evidence="3">
    <location>
        <begin position="266"/>
        <end position="287"/>
    </location>
</feature>